<organism evidence="2 3">
    <name type="scientific">Emiliania huxleyi (strain CCMP1516)</name>
    <dbReference type="NCBI Taxonomy" id="280463"/>
    <lineage>
        <taxon>Eukaryota</taxon>
        <taxon>Haptista</taxon>
        <taxon>Haptophyta</taxon>
        <taxon>Prymnesiophyceae</taxon>
        <taxon>Isochrysidales</taxon>
        <taxon>Noelaerhabdaceae</taxon>
        <taxon>Emiliania</taxon>
    </lineage>
</organism>
<dbReference type="GO" id="GO:0045505">
    <property type="term" value="F:dynein intermediate chain binding"/>
    <property type="evidence" value="ECO:0007669"/>
    <property type="project" value="TreeGrafter"/>
</dbReference>
<dbReference type="HOGENOM" id="CLU_2089394_0_0_1"/>
<dbReference type="GO" id="GO:0070286">
    <property type="term" value="P:axonemal dynein complex assembly"/>
    <property type="evidence" value="ECO:0007669"/>
    <property type="project" value="InterPro"/>
</dbReference>
<dbReference type="AlphaFoldDB" id="A0A0D3K1W0"/>
<dbReference type="PaxDb" id="2903-EOD29745"/>
<dbReference type="KEGG" id="ehx:EMIHUDRAFT_253860"/>
<dbReference type="PANTHER" id="PTHR21083:SF0">
    <property type="entry name" value="DYNEIN AXONEMAL ASSEMBLY FACTOR 6"/>
    <property type="match status" value="1"/>
</dbReference>
<evidence type="ECO:0000256" key="1">
    <source>
        <dbReference type="SAM" id="MobiDB-lite"/>
    </source>
</evidence>
<evidence type="ECO:0000313" key="2">
    <source>
        <dbReference type="EnsemblProtists" id="EOD29745"/>
    </source>
</evidence>
<dbReference type="InterPro" id="IPR026697">
    <property type="entry name" value="DNAAF6"/>
</dbReference>
<dbReference type="GO" id="GO:0051087">
    <property type="term" value="F:protein-folding chaperone binding"/>
    <property type="evidence" value="ECO:0007669"/>
    <property type="project" value="InterPro"/>
</dbReference>
<reference evidence="2" key="2">
    <citation type="submission" date="2024-10" db="UniProtKB">
        <authorList>
            <consortium name="EnsemblProtists"/>
        </authorList>
    </citation>
    <scope>IDENTIFICATION</scope>
</reference>
<sequence>MIDRHSTSDWAALGSLLESPPAPRTVASTSYGSDAPVSYSGPTPGMIGAPKPKAPLRPQQAGSLWASKPKDAKAIWTEAEVGEEAGDAHDLDDGRPQPEYEIVFKQRVSPEDLFLGE</sequence>
<proteinExistence type="predicted"/>
<reference evidence="3" key="1">
    <citation type="journal article" date="2013" name="Nature">
        <title>Pan genome of the phytoplankton Emiliania underpins its global distribution.</title>
        <authorList>
            <person name="Read B.A."/>
            <person name="Kegel J."/>
            <person name="Klute M.J."/>
            <person name="Kuo A."/>
            <person name="Lefebvre S.C."/>
            <person name="Maumus F."/>
            <person name="Mayer C."/>
            <person name="Miller J."/>
            <person name="Monier A."/>
            <person name="Salamov A."/>
            <person name="Young J."/>
            <person name="Aguilar M."/>
            <person name="Claverie J.M."/>
            <person name="Frickenhaus S."/>
            <person name="Gonzalez K."/>
            <person name="Herman E.K."/>
            <person name="Lin Y.C."/>
            <person name="Napier J."/>
            <person name="Ogata H."/>
            <person name="Sarno A.F."/>
            <person name="Shmutz J."/>
            <person name="Schroeder D."/>
            <person name="de Vargas C."/>
            <person name="Verret F."/>
            <person name="von Dassow P."/>
            <person name="Valentin K."/>
            <person name="Van de Peer Y."/>
            <person name="Wheeler G."/>
            <person name="Dacks J.B."/>
            <person name="Delwiche C.F."/>
            <person name="Dyhrman S.T."/>
            <person name="Glockner G."/>
            <person name="John U."/>
            <person name="Richards T."/>
            <person name="Worden A.Z."/>
            <person name="Zhang X."/>
            <person name="Grigoriev I.V."/>
            <person name="Allen A.E."/>
            <person name="Bidle K."/>
            <person name="Borodovsky M."/>
            <person name="Bowler C."/>
            <person name="Brownlee C."/>
            <person name="Cock J.M."/>
            <person name="Elias M."/>
            <person name="Gladyshev V.N."/>
            <person name="Groth M."/>
            <person name="Guda C."/>
            <person name="Hadaegh A."/>
            <person name="Iglesias-Rodriguez M.D."/>
            <person name="Jenkins J."/>
            <person name="Jones B.M."/>
            <person name="Lawson T."/>
            <person name="Leese F."/>
            <person name="Lindquist E."/>
            <person name="Lobanov A."/>
            <person name="Lomsadze A."/>
            <person name="Malik S.B."/>
            <person name="Marsh M.E."/>
            <person name="Mackinder L."/>
            <person name="Mock T."/>
            <person name="Mueller-Roeber B."/>
            <person name="Pagarete A."/>
            <person name="Parker M."/>
            <person name="Probert I."/>
            <person name="Quesneville H."/>
            <person name="Raines C."/>
            <person name="Rensing S.A."/>
            <person name="Riano-Pachon D.M."/>
            <person name="Richier S."/>
            <person name="Rokitta S."/>
            <person name="Shiraiwa Y."/>
            <person name="Soanes D.M."/>
            <person name="van der Giezen M."/>
            <person name="Wahlund T.M."/>
            <person name="Williams B."/>
            <person name="Wilson W."/>
            <person name="Wolfe G."/>
            <person name="Wurch L.L."/>
        </authorList>
    </citation>
    <scope>NUCLEOTIDE SEQUENCE</scope>
</reference>
<dbReference type="PANTHER" id="PTHR21083">
    <property type="entry name" value="TWISTER"/>
    <property type="match status" value="1"/>
</dbReference>
<dbReference type="GeneID" id="17275020"/>
<dbReference type="RefSeq" id="XP_005782174.1">
    <property type="nucleotide sequence ID" value="XM_005782117.1"/>
</dbReference>
<accession>A0A0D3K1W0</accession>
<keyword evidence="3" id="KW-1185">Reference proteome</keyword>
<dbReference type="EnsemblProtists" id="EOD29745">
    <property type="protein sequence ID" value="EOD29745"/>
    <property type="gene ID" value="EMIHUDRAFT_253860"/>
</dbReference>
<dbReference type="Proteomes" id="UP000013827">
    <property type="component" value="Unassembled WGS sequence"/>
</dbReference>
<dbReference type="GO" id="GO:0005737">
    <property type="term" value="C:cytoplasm"/>
    <property type="evidence" value="ECO:0007669"/>
    <property type="project" value="TreeGrafter"/>
</dbReference>
<feature type="region of interest" description="Disordered" evidence="1">
    <location>
        <begin position="14"/>
        <end position="70"/>
    </location>
</feature>
<evidence type="ECO:0000313" key="3">
    <source>
        <dbReference type="Proteomes" id="UP000013827"/>
    </source>
</evidence>
<protein>
    <submittedName>
        <fullName evidence="2">Uncharacterized protein</fullName>
    </submittedName>
</protein>
<name>A0A0D3K1W0_EMIH1</name>